<dbReference type="EMBL" id="LAZR01061332">
    <property type="protein sequence ID" value="KKK63786.1"/>
    <property type="molecule type" value="Genomic_DNA"/>
</dbReference>
<comment type="caution">
    <text evidence="1">The sequence shown here is derived from an EMBL/GenBank/DDBJ whole genome shotgun (WGS) entry which is preliminary data.</text>
</comment>
<name>A0A0F8ZV37_9ZZZZ</name>
<protein>
    <submittedName>
        <fullName evidence="1">Uncharacterized protein</fullName>
    </submittedName>
</protein>
<gene>
    <name evidence="1" type="ORF">LCGC14_2990770</name>
</gene>
<evidence type="ECO:0000313" key="1">
    <source>
        <dbReference type="EMBL" id="KKK63786.1"/>
    </source>
</evidence>
<organism evidence="1">
    <name type="scientific">marine sediment metagenome</name>
    <dbReference type="NCBI Taxonomy" id="412755"/>
    <lineage>
        <taxon>unclassified sequences</taxon>
        <taxon>metagenomes</taxon>
        <taxon>ecological metagenomes</taxon>
    </lineage>
</organism>
<proteinExistence type="predicted"/>
<dbReference type="AlphaFoldDB" id="A0A0F8ZV37"/>
<reference evidence="1" key="1">
    <citation type="journal article" date="2015" name="Nature">
        <title>Complex archaea that bridge the gap between prokaryotes and eukaryotes.</title>
        <authorList>
            <person name="Spang A."/>
            <person name="Saw J.H."/>
            <person name="Jorgensen S.L."/>
            <person name="Zaremba-Niedzwiedzka K."/>
            <person name="Martijn J."/>
            <person name="Lind A.E."/>
            <person name="van Eijk R."/>
            <person name="Schleper C."/>
            <person name="Guy L."/>
            <person name="Ettema T.J."/>
        </authorList>
    </citation>
    <scope>NUCLEOTIDE SEQUENCE</scope>
</reference>
<feature type="non-terminal residue" evidence="1">
    <location>
        <position position="1"/>
    </location>
</feature>
<accession>A0A0F8ZV37</accession>
<sequence>QLLNSPETEKLRSLLSKLNEAIGSRYLVSLHLDVTVFDVEKERCLPLLRTGLAGFDGEKPFQAGGDSTEQRYIADGEMVVVPHDRCPLCWEEWDFKFVHPTCSHCEVHLGTSVKVLLDTNVCPGCEDGEVSMSQLTCPKCGYKVDPSYVTWG</sequence>